<keyword evidence="4 8" id="KW-0032">Aminotransferase</keyword>
<reference evidence="10 11" key="1">
    <citation type="submission" date="2017-09" db="EMBL/GenBank/DDBJ databases">
        <authorList>
            <person name="Ehlers B."/>
            <person name="Leendertz F.H."/>
        </authorList>
    </citation>
    <scope>NUCLEOTIDE SEQUENCE [LARGE SCALE GENOMIC DNA]</scope>
    <source>
        <strain evidence="10 11">USBA 140</strain>
    </source>
</reference>
<dbReference type="RefSeq" id="WP_097277861.1">
    <property type="nucleotide sequence ID" value="NZ_OCNJ01000002.1"/>
</dbReference>
<keyword evidence="5 8" id="KW-0808">Transferase</keyword>
<dbReference type="Gene3D" id="3.40.640.10">
    <property type="entry name" value="Type I PLP-dependent aspartate aminotransferase-like (Major domain)"/>
    <property type="match status" value="1"/>
</dbReference>
<evidence type="ECO:0000313" key="10">
    <source>
        <dbReference type="EMBL" id="SOD91718.1"/>
    </source>
</evidence>
<dbReference type="InterPro" id="IPR050596">
    <property type="entry name" value="AspAT/PAT-like"/>
</dbReference>
<dbReference type="FunFam" id="3.40.640.10:FF:000033">
    <property type="entry name" value="Aspartate aminotransferase"/>
    <property type="match status" value="1"/>
</dbReference>
<evidence type="ECO:0000256" key="7">
    <source>
        <dbReference type="ARBA" id="ARBA00049185"/>
    </source>
</evidence>
<evidence type="ECO:0000313" key="11">
    <source>
        <dbReference type="Proteomes" id="UP000219621"/>
    </source>
</evidence>
<dbReference type="InterPro" id="IPR015422">
    <property type="entry name" value="PyrdxlP-dep_Trfase_small"/>
</dbReference>
<keyword evidence="6" id="KW-0663">Pyridoxal phosphate</keyword>
<evidence type="ECO:0000256" key="2">
    <source>
        <dbReference type="ARBA" id="ARBA00007441"/>
    </source>
</evidence>
<evidence type="ECO:0000256" key="8">
    <source>
        <dbReference type="RuleBase" id="RU000481"/>
    </source>
</evidence>
<dbReference type="EMBL" id="OCNJ01000002">
    <property type="protein sequence ID" value="SOD91718.1"/>
    <property type="molecule type" value="Genomic_DNA"/>
</dbReference>
<name>A0A286G8A5_9PROT</name>
<comment type="catalytic activity">
    <reaction evidence="7">
        <text>L-aspartate + 2-oxoglutarate = oxaloacetate + L-glutamate</text>
        <dbReference type="Rhea" id="RHEA:21824"/>
        <dbReference type="ChEBI" id="CHEBI:16452"/>
        <dbReference type="ChEBI" id="CHEBI:16810"/>
        <dbReference type="ChEBI" id="CHEBI:29985"/>
        <dbReference type="ChEBI" id="CHEBI:29991"/>
        <dbReference type="EC" id="2.6.1.1"/>
    </reaction>
</comment>
<comment type="subunit">
    <text evidence="3">Homodimer.</text>
</comment>
<evidence type="ECO:0000256" key="1">
    <source>
        <dbReference type="ARBA" id="ARBA00001933"/>
    </source>
</evidence>
<comment type="cofactor">
    <cofactor evidence="1 8">
        <name>pyridoxal 5'-phosphate</name>
        <dbReference type="ChEBI" id="CHEBI:597326"/>
    </cofactor>
</comment>
<dbReference type="Gene3D" id="3.90.1150.10">
    <property type="entry name" value="Aspartate Aminotransferase, domain 1"/>
    <property type="match status" value="1"/>
</dbReference>
<dbReference type="GO" id="GO:0030170">
    <property type="term" value="F:pyridoxal phosphate binding"/>
    <property type="evidence" value="ECO:0007669"/>
    <property type="project" value="InterPro"/>
</dbReference>
<evidence type="ECO:0000256" key="4">
    <source>
        <dbReference type="ARBA" id="ARBA00022576"/>
    </source>
</evidence>
<dbReference type="GO" id="GO:0004069">
    <property type="term" value="F:L-aspartate:2-oxoglutarate aminotransferase activity"/>
    <property type="evidence" value="ECO:0007669"/>
    <property type="project" value="UniProtKB-EC"/>
</dbReference>
<dbReference type="AlphaFoldDB" id="A0A286G8A5"/>
<organism evidence="10 11">
    <name type="scientific">Caenispirillum bisanense</name>
    <dbReference type="NCBI Taxonomy" id="414052"/>
    <lineage>
        <taxon>Bacteria</taxon>
        <taxon>Pseudomonadati</taxon>
        <taxon>Pseudomonadota</taxon>
        <taxon>Alphaproteobacteria</taxon>
        <taxon>Rhodospirillales</taxon>
        <taxon>Novispirillaceae</taxon>
        <taxon>Caenispirillum</taxon>
    </lineage>
</organism>
<evidence type="ECO:0000256" key="5">
    <source>
        <dbReference type="ARBA" id="ARBA00022679"/>
    </source>
</evidence>
<protein>
    <recommendedName>
        <fullName evidence="8">Aminotransferase</fullName>
        <ecNumber evidence="8">2.6.1.-</ecNumber>
    </recommendedName>
</protein>
<dbReference type="InterPro" id="IPR004838">
    <property type="entry name" value="NHTrfase_class1_PyrdxlP-BS"/>
</dbReference>
<accession>A0A286G8A5</accession>
<keyword evidence="11" id="KW-1185">Reference proteome</keyword>
<evidence type="ECO:0000256" key="3">
    <source>
        <dbReference type="ARBA" id="ARBA00011738"/>
    </source>
</evidence>
<dbReference type="InterPro" id="IPR015424">
    <property type="entry name" value="PyrdxlP-dep_Trfase"/>
</dbReference>
<proteinExistence type="inferred from homology"/>
<comment type="similarity">
    <text evidence="2 8">Belongs to the class-I pyridoxal-phosphate-dependent aminotransferase family.</text>
</comment>
<dbReference type="OrthoDB" id="9763453at2"/>
<dbReference type="GO" id="GO:0006520">
    <property type="term" value="P:amino acid metabolic process"/>
    <property type="evidence" value="ECO:0007669"/>
    <property type="project" value="InterPro"/>
</dbReference>
<feature type="domain" description="Aminotransferase class I/classII large" evidence="9">
    <location>
        <begin position="38"/>
        <end position="398"/>
    </location>
</feature>
<dbReference type="CDD" id="cd00609">
    <property type="entry name" value="AAT_like"/>
    <property type="match status" value="1"/>
</dbReference>
<sequence length="406" mass="42353">MSTAAAAFRRSARLSGIEVSLIVQISEKAREAKARGEPIIGLGTGEPDFHTPQHIKDAAAAAMAAGDTRYPPTAGTAALKAAVVEKFRRENDLVFTPDQILVSTGAKQVLFNAFFATLDPGDEVVIPAPYWTSYLDIVRVCDGVPVVVETSADDGFRITAEALRAAITPRTRWLLLNAPGNPSGATYTPEQLRAALAPLADHPAVWVLSDDIYEHIRFDGGPFVTTAACVPELRDRTLTLNGVSKAYAMTGWRIGYAAGPKPLIAAMTAAQGQSTSGACSIAQAAAVAALTGPQACVAEMVAVYRERRDLVCAALDAVPGLSCPPPGGAFYVFPSCAGLFGRRTPGGAVLTSAMDVATYLLEAAHVAVVPGEAFGAPEHFRISTASATADLQEACRRIAAACAALS</sequence>
<dbReference type="InterPro" id="IPR015421">
    <property type="entry name" value="PyrdxlP-dep_Trfase_major"/>
</dbReference>
<dbReference type="SUPFAM" id="SSF53383">
    <property type="entry name" value="PLP-dependent transferases"/>
    <property type="match status" value="1"/>
</dbReference>
<dbReference type="Pfam" id="PF00155">
    <property type="entry name" value="Aminotran_1_2"/>
    <property type="match status" value="1"/>
</dbReference>
<dbReference type="EC" id="2.6.1.-" evidence="8"/>
<evidence type="ECO:0000256" key="6">
    <source>
        <dbReference type="ARBA" id="ARBA00022898"/>
    </source>
</evidence>
<dbReference type="PANTHER" id="PTHR46383">
    <property type="entry name" value="ASPARTATE AMINOTRANSFERASE"/>
    <property type="match status" value="1"/>
</dbReference>
<dbReference type="PANTHER" id="PTHR46383:SF1">
    <property type="entry name" value="ASPARTATE AMINOTRANSFERASE"/>
    <property type="match status" value="1"/>
</dbReference>
<dbReference type="Proteomes" id="UP000219621">
    <property type="component" value="Unassembled WGS sequence"/>
</dbReference>
<dbReference type="InterPro" id="IPR004839">
    <property type="entry name" value="Aminotransferase_I/II_large"/>
</dbReference>
<dbReference type="PROSITE" id="PS00105">
    <property type="entry name" value="AA_TRANSFER_CLASS_1"/>
    <property type="match status" value="1"/>
</dbReference>
<evidence type="ECO:0000259" key="9">
    <source>
        <dbReference type="Pfam" id="PF00155"/>
    </source>
</evidence>
<gene>
    <name evidence="10" type="ORF">SAMN05421508_10272</name>
</gene>